<dbReference type="Pfam" id="PF12796">
    <property type="entry name" value="Ank_2"/>
    <property type="match status" value="3"/>
</dbReference>
<dbReference type="GeneID" id="116942447"/>
<name>A0AAJ7WUC0_PETMA</name>
<gene>
    <name evidence="6" type="primary">LOC116942447</name>
</gene>
<feature type="repeat" description="ANK" evidence="3">
    <location>
        <begin position="317"/>
        <end position="349"/>
    </location>
</feature>
<dbReference type="PANTHER" id="PTHR24193:SF121">
    <property type="entry name" value="ADA2A-CONTAINING COMPLEX COMPONENT 3, ISOFORM D"/>
    <property type="match status" value="1"/>
</dbReference>
<dbReference type="InterPro" id="IPR002110">
    <property type="entry name" value="Ankyrin_rpt"/>
</dbReference>
<protein>
    <submittedName>
        <fullName evidence="6">Ankyrin repeat domain-containing protein 16-like isoform X2</fullName>
    </submittedName>
</protein>
<feature type="compositionally biased region" description="Polar residues" evidence="4">
    <location>
        <begin position="47"/>
        <end position="65"/>
    </location>
</feature>
<organism evidence="5 6">
    <name type="scientific">Petromyzon marinus</name>
    <name type="common">Sea lamprey</name>
    <dbReference type="NCBI Taxonomy" id="7757"/>
    <lineage>
        <taxon>Eukaryota</taxon>
        <taxon>Metazoa</taxon>
        <taxon>Chordata</taxon>
        <taxon>Craniata</taxon>
        <taxon>Vertebrata</taxon>
        <taxon>Cyclostomata</taxon>
        <taxon>Hyperoartia</taxon>
        <taxon>Petromyzontiformes</taxon>
        <taxon>Petromyzontidae</taxon>
        <taxon>Petromyzon</taxon>
    </lineage>
</organism>
<dbReference type="PANTHER" id="PTHR24193">
    <property type="entry name" value="ANKYRIN REPEAT PROTEIN"/>
    <property type="match status" value="1"/>
</dbReference>
<dbReference type="PROSITE" id="PS50088">
    <property type="entry name" value="ANK_REPEAT"/>
    <property type="match status" value="4"/>
</dbReference>
<evidence type="ECO:0000256" key="1">
    <source>
        <dbReference type="ARBA" id="ARBA00022737"/>
    </source>
</evidence>
<dbReference type="PRINTS" id="PR01415">
    <property type="entry name" value="ANKYRIN"/>
</dbReference>
<feature type="repeat" description="ANK" evidence="3">
    <location>
        <begin position="123"/>
        <end position="155"/>
    </location>
</feature>
<evidence type="ECO:0000256" key="4">
    <source>
        <dbReference type="SAM" id="MobiDB-lite"/>
    </source>
</evidence>
<dbReference type="PROSITE" id="PS50297">
    <property type="entry name" value="ANK_REP_REGION"/>
    <property type="match status" value="2"/>
</dbReference>
<feature type="repeat" description="ANK" evidence="3">
    <location>
        <begin position="156"/>
        <end position="189"/>
    </location>
</feature>
<feature type="region of interest" description="Disordered" evidence="4">
    <location>
        <begin position="35"/>
        <end position="67"/>
    </location>
</feature>
<feature type="repeat" description="ANK" evidence="3">
    <location>
        <begin position="224"/>
        <end position="246"/>
    </location>
</feature>
<dbReference type="SMART" id="SM00248">
    <property type="entry name" value="ANK"/>
    <property type="match status" value="8"/>
</dbReference>
<keyword evidence="5" id="KW-1185">Reference proteome</keyword>
<dbReference type="InterPro" id="IPR050663">
    <property type="entry name" value="Ankyrin-SOCS_Box"/>
</dbReference>
<dbReference type="GO" id="GO:0045944">
    <property type="term" value="P:positive regulation of transcription by RNA polymerase II"/>
    <property type="evidence" value="ECO:0007669"/>
    <property type="project" value="TreeGrafter"/>
</dbReference>
<dbReference type="RefSeq" id="XP_032810275.1">
    <property type="nucleotide sequence ID" value="XM_032954384.1"/>
</dbReference>
<evidence type="ECO:0000313" key="6">
    <source>
        <dbReference type="RefSeq" id="XP_032810275.1"/>
    </source>
</evidence>
<reference evidence="6" key="1">
    <citation type="submission" date="2025-08" db="UniProtKB">
        <authorList>
            <consortium name="RefSeq"/>
        </authorList>
    </citation>
    <scope>IDENTIFICATION</scope>
    <source>
        <tissue evidence="6">Sperm</tissue>
    </source>
</reference>
<dbReference type="Gene3D" id="1.25.40.20">
    <property type="entry name" value="Ankyrin repeat-containing domain"/>
    <property type="match status" value="4"/>
</dbReference>
<evidence type="ECO:0000256" key="2">
    <source>
        <dbReference type="ARBA" id="ARBA00023043"/>
    </source>
</evidence>
<proteinExistence type="predicted"/>
<dbReference type="InterPro" id="IPR036770">
    <property type="entry name" value="Ankyrin_rpt-contain_sf"/>
</dbReference>
<keyword evidence="2 3" id="KW-0040">ANK repeat</keyword>
<dbReference type="GO" id="GO:0005634">
    <property type="term" value="C:nucleus"/>
    <property type="evidence" value="ECO:0007669"/>
    <property type="project" value="TreeGrafter"/>
</dbReference>
<evidence type="ECO:0000256" key="3">
    <source>
        <dbReference type="PROSITE-ProRule" id="PRU00023"/>
    </source>
</evidence>
<dbReference type="Pfam" id="PF00023">
    <property type="entry name" value="Ank"/>
    <property type="match status" value="2"/>
</dbReference>
<dbReference type="GO" id="GO:0000976">
    <property type="term" value="F:transcription cis-regulatory region binding"/>
    <property type="evidence" value="ECO:0007669"/>
    <property type="project" value="TreeGrafter"/>
</dbReference>
<accession>A0AAJ7WUC0</accession>
<dbReference type="SUPFAM" id="SSF48403">
    <property type="entry name" value="Ankyrin repeat"/>
    <property type="match status" value="1"/>
</dbReference>
<keyword evidence="1" id="KW-0677">Repeat</keyword>
<dbReference type="AlphaFoldDB" id="A0AAJ7WUC0"/>
<dbReference type="Proteomes" id="UP001318040">
    <property type="component" value="Chromosome 14"/>
</dbReference>
<evidence type="ECO:0000313" key="5">
    <source>
        <dbReference type="Proteomes" id="UP001318040"/>
    </source>
</evidence>
<sequence>MSSAEDDEYFFKLAQESDDAAAVALSIHLQQLQRRPRELSGGAHAATSGSPVATSGSPVATSGSPVATGATDAAARLSRLASLRRGSARDSLLHYAGRLGRPRFLALLLAPPLGADPEVANREQKRPLHEAAAAGHGPCVRLLLRHGARVDSLKRADWTPLMMACTRAGSLDVVRELLAHGASLSVRNKDGWSALHVACRTGDSAVVGALLDASPTAWGTRSSVGRTPLHTSAMHGNLEVTQMLLDSCGVTPFVDAVRHGHLDVARLLLEKHQSDVSATDAVGAQALHLAAVTCQLDALRFLVEELGVDVNVCDARARLCAVHYAAKEGHVSAIETLRSLGADLHATDAKGRTALHVACAAQRAECVRALRAAGLLNAEDAEGRTPLSLAQKPPVVSAMEEPS</sequence>